<reference evidence="1 2" key="1">
    <citation type="submission" date="2021-01" db="EMBL/GenBank/DDBJ databases">
        <title>Tumebacillus sp. strain ITR2 16S ribosomal RNA gene Genome sequencing and assembly.</title>
        <authorList>
            <person name="Kang M."/>
        </authorList>
    </citation>
    <scope>NUCLEOTIDE SEQUENCE [LARGE SCALE GENOMIC DNA]</scope>
    <source>
        <strain evidence="1 2">ITR2</strain>
    </source>
</reference>
<proteinExistence type="predicted"/>
<dbReference type="Proteomes" id="UP000602284">
    <property type="component" value="Unassembled WGS sequence"/>
</dbReference>
<evidence type="ECO:0000313" key="2">
    <source>
        <dbReference type="Proteomes" id="UP000602284"/>
    </source>
</evidence>
<gene>
    <name evidence="1" type="ORF">JJB07_13430</name>
</gene>
<evidence type="ECO:0000313" key="1">
    <source>
        <dbReference type="EMBL" id="MBL0387636.1"/>
    </source>
</evidence>
<dbReference type="EMBL" id="JAEQNB010000004">
    <property type="protein sequence ID" value="MBL0387636.1"/>
    <property type="molecule type" value="Genomic_DNA"/>
</dbReference>
<accession>A0ABS1JBH7</accession>
<evidence type="ECO:0008006" key="3">
    <source>
        <dbReference type="Google" id="ProtNLM"/>
    </source>
</evidence>
<protein>
    <recommendedName>
        <fullName evidence="3">N-acetylmuramoyl-L-alanine amidase domain-containing protein</fullName>
    </recommendedName>
</protein>
<dbReference type="RefSeq" id="WP_201635834.1">
    <property type="nucleotide sequence ID" value="NZ_JAEQNB010000004.1"/>
</dbReference>
<organism evidence="1 2">
    <name type="scientific">Tumebacillus amylolyticus</name>
    <dbReference type="NCBI Taxonomy" id="2801339"/>
    <lineage>
        <taxon>Bacteria</taxon>
        <taxon>Bacillati</taxon>
        <taxon>Bacillota</taxon>
        <taxon>Bacilli</taxon>
        <taxon>Bacillales</taxon>
        <taxon>Alicyclobacillaceae</taxon>
        <taxon>Tumebacillus</taxon>
    </lineage>
</organism>
<comment type="caution">
    <text evidence="1">The sequence shown here is derived from an EMBL/GenBank/DDBJ whole genome shotgun (WGS) entry which is preliminary data.</text>
</comment>
<dbReference type="InterPro" id="IPR036505">
    <property type="entry name" value="Amidase/PGRP_sf"/>
</dbReference>
<keyword evidence="2" id="KW-1185">Reference proteome</keyword>
<name>A0ABS1JBH7_9BACL</name>
<sequence length="114" mass="12958">MKFSGIVLHDSSCPTLRKSGYDFFVSRDGLVTPSNDFTDDDYLHVCVEGDFSRPIQTGEYPKVREQMFCLVKLAIRLASLFEFDPQAMIAHGDTCPGEEFPWMDLKVRVGRPPH</sequence>
<dbReference type="SUPFAM" id="SSF55846">
    <property type="entry name" value="N-acetylmuramoyl-L-alanine amidase-like"/>
    <property type="match status" value="1"/>
</dbReference>